<dbReference type="Pfam" id="PF03476">
    <property type="entry name" value="MOSC_N"/>
    <property type="match status" value="1"/>
</dbReference>
<dbReference type="InterPro" id="IPR011037">
    <property type="entry name" value="Pyrv_Knase-like_insert_dom_sf"/>
</dbReference>
<dbReference type="EMBL" id="CABVOU010000042">
    <property type="protein sequence ID" value="VVZ96829.1"/>
    <property type="molecule type" value="Genomic_DNA"/>
</dbReference>
<feature type="domain" description="MOSC" evidence="2">
    <location>
        <begin position="121"/>
        <end position="279"/>
    </location>
</feature>
<protein>
    <recommendedName>
        <fullName evidence="2">MOSC domain-containing protein</fullName>
    </recommendedName>
</protein>
<dbReference type="SUPFAM" id="SSF50800">
    <property type="entry name" value="PK beta-barrel domain-like"/>
    <property type="match status" value="1"/>
</dbReference>
<dbReference type="PANTHER" id="PTHR14237:SF19">
    <property type="entry name" value="MITOCHONDRIAL AMIDOXIME REDUCING COMPONENT 1"/>
    <property type="match status" value="1"/>
</dbReference>
<dbReference type="Pfam" id="PF03473">
    <property type="entry name" value="MOSC"/>
    <property type="match status" value="1"/>
</dbReference>
<dbReference type="RefSeq" id="WP_151444646.1">
    <property type="nucleotide sequence ID" value="NZ_CABVOU010000042.1"/>
</dbReference>
<dbReference type="PROSITE" id="PS51340">
    <property type="entry name" value="MOSC"/>
    <property type="match status" value="1"/>
</dbReference>
<evidence type="ECO:0000259" key="2">
    <source>
        <dbReference type="PROSITE" id="PS51340"/>
    </source>
</evidence>
<organism evidence="3 4">
    <name type="scientific">Halomonas lysinitropha</name>
    <dbReference type="NCBI Taxonomy" id="2607506"/>
    <lineage>
        <taxon>Bacteria</taxon>
        <taxon>Pseudomonadati</taxon>
        <taxon>Pseudomonadota</taxon>
        <taxon>Gammaproteobacteria</taxon>
        <taxon>Oceanospirillales</taxon>
        <taxon>Halomonadaceae</taxon>
        <taxon>Halomonas</taxon>
    </lineage>
</organism>
<dbReference type="GO" id="GO:0003824">
    <property type="term" value="F:catalytic activity"/>
    <property type="evidence" value="ECO:0007669"/>
    <property type="project" value="InterPro"/>
</dbReference>
<gene>
    <name evidence="3" type="ORF">HALO32_02936</name>
</gene>
<evidence type="ECO:0000313" key="4">
    <source>
        <dbReference type="Proteomes" id="UP000326725"/>
    </source>
</evidence>
<evidence type="ECO:0000256" key="1">
    <source>
        <dbReference type="SAM" id="MobiDB-lite"/>
    </source>
</evidence>
<dbReference type="SUPFAM" id="SSF141673">
    <property type="entry name" value="MOSC N-terminal domain-like"/>
    <property type="match status" value="1"/>
</dbReference>
<dbReference type="PANTHER" id="PTHR14237">
    <property type="entry name" value="MOLYBDOPTERIN COFACTOR SULFURASE MOSC"/>
    <property type="match status" value="1"/>
</dbReference>
<feature type="region of interest" description="Disordered" evidence="1">
    <location>
        <begin position="274"/>
        <end position="293"/>
    </location>
</feature>
<keyword evidence="4" id="KW-1185">Reference proteome</keyword>
<accession>A0A5K1IC60</accession>
<sequence>MKITRLNIYPVKSLGGITLDQAELGVCGLPYDRQWMVVDDIGRFVTQRQLPQMARIVVHLDDEALMLSHPGAAPLRIPLQRDDQPRLPVYVWDDQCQALDEGAEASAWLGAVLGDYKGSGLRLVRFASDQRRNVEPHFLAPGEQAHTAFADGYPFLVVSEASLAEVNRVLETKGLAPVPMERFRPSIVVDAAEPFAENGWGELSLHEGAVRLGLRKPCQRCKITTVDQATGAITVPGEPLGTLVQMNTRLAPGGYFGQNAILLAGEGRTIAVGETLAPRSPTTTPRADAHDLP</sequence>
<dbReference type="GO" id="GO:0030151">
    <property type="term" value="F:molybdenum ion binding"/>
    <property type="evidence" value="ECO:0007669"/>
    <property type="project" value="InterPro"/>
</dbReference>
<proteinExistence type="predicted"/>
<dbReference type="InterPro" id="IPR005302">
    <property type="entry name" value="MoCF_Sase_C"/>
</dbReference>
<evidence type="ECO:0000313" key="3">
    <source>
        <dbReference type="EMBL" id="VVZ96829.1"/>
    </source>
</evidence>
<dbReference type="AlphaFoldDB" id="A0A5K1IC60"/>
<dbReference type="Proteomes" id="UP000326725">
    <property type="component" value="Unassembled WGS sequence"/>
</dbReference>
<name>A0A5K1IC60_9GAMM</name>
<reference evidence="3 4" key="1">
    <citation type="submission" date="2019-09" db="EMBL/GenBank/DDBJ databases">
        <authorList>
            <person name="Criscuolo A."/>
        </authorList>
    </citation>
    <scope>NUCLEOTIDE SEQUENCE [LARGE SCALE GENOMIC DNA]</scope>
    <source>
        <strain evidence="4">3(2)</strain>
    </source>
</reference>
<dbReference type="InterPro" id="IPR005303">
    <property type="entry name" value="MOCOS_middle"/>
</dbReference>
<dbReference type="GO" id="GO:0030170">
    <property type="term" value="F:pyridoxal phosphate binding"/>
    <property type="evidence" value="ECO:0007669"/>
    <property type="project" value="InterPro"/>
</dbReference>